<dbReference type="PANTHER" id="PTHR28348:SF1">
    <property type="entry name" value="UPF0193 PROTEIN EVG1"/>
    <property type="match status" value="1"/>
</dbReference>
<accession>A0AAD1XR76</accession>
<protein>
    <submittedName>
        <fullName evidence="2">Uncharacterized protein</fullName>
    </submittedName>
</protein>
<sequence length="259" mass="30072">MDKLWKDVGRDTEAGKLLFNLYPPSSKVSYPTVKKKSKQTLAKEEEEKKRGGKKKMACPQKAEVEYPKLPAPKRRKWHMIDFVPRKKNEKVIKTELDKGKGVVKPRPGVDRKRMIDDLQDKFQFQGMKGAVVGVDPKIRKKQQLEEMMRQAPVTKSTRSGFIVPDYAAEYYAERYGKTLDPSSLKRQAPSEAGYSTVDEQYQELEDLFSDVVKEIEERQDYLKEITKLGGSKDIEERTKREIVERIAELQKIRTMQKKL</sequence>
<dbReference type="InterPro" id="IPR007914">
    <property type="entry name" value="UPF0193"/>
</dbReference>
<organism evidence="2 3">
    <name type="scientific">Euplotes crassus</name>
    <dbReference type="NCBI Taxonomy" id="5936"/>
    <lineage>
        <taxon>Eukaryota</taxon>
        <taxon>Sar</taxon>
        <taxon>Alveolata</taxon>
        <taxon>Ciliophora</taxon>
        <taxon>Intramacronucleata</taxon>
        <taxon>Spirotrichea</taxon>
        <taxon>Hypotrichia</taxon>
        <taxon>Euplotida</taxon>
        <taxon>Euplotidae</taxon>
        <taxon>Moneuplotes</taxon>
    </lineage>
</organism>
<dbReference type="Proteomes" id="UP001295684">
    <property type="component" value="Unassembled WGS sequence"/>
</dbReference>
<proteinExistence type="predicted"/>
<dbReference type="PANTHER" id="PTHR28348">
    <property type="entry name" value="UPF0193 PROTEIN EVG1"/>
    <property type="match status" value="1"/>
</dbReference>
<comment type="caution">
    <text evidence="2">The sequence shown here is derived from an EMBL/GenBank/DDBJ whole genome shotgun (WGS) entry which is preliminary data.</text>
</comment>
<reference evidence="2" key="1">
    <citation type="submission" date="2023-07" db="EMBL/GenBank/DDBJ databases">
        <authorList>
            <consortium name="AG Swart"/>
            <person name="Singh M."/>
            <person name="Singh A."/>
            <person name="Seah K."/>
            <person name="Emmerich C."/>
        </authorList>
    </citation>
    <scope>NUCLEOTIDE SEQUENCE</scope>
    <source>
        <strain evidence="2">DP1</strain>
    </source>
</reference>
<evidence type="ECO:0000256" key="1">
    <source>
        <dbReference type="SAM" id="MobiDB-lite"/>
    </source>
</evidence>
<evidence type="ECO:0000313" key="3">
    <source>
        <dbReference type="Proteomes" id="UP001295684"/>
    </source>
</evidence>
<keyword evidence="3" id="KW-1185">Reference proteome</keyword>
<evidence type="ECO:0000313" key="2">
    <source>
        <dbReference type="EMBL" id="CAI2377382.1"/>
    </source>
</evidence>
<name>A0AAD1XR76_EUPCR</name>
<dbReference type="EMBL" id="CAMPGE010019021">
    <property type="protein sequence ID" value="CAI2377382.1"/>
    <property type="molecule type" value="Genomic_DNA"/>
</dbReference>
<dbReference type="Pfam" id="PF05250">
    <property type="entry name" value="UPF0193"/>
    <property type="match status" value="1"/>
</dbReference>
<feature type="region of interest" description="Disordered" evidence="1">
    <location>
        <begin position="27"/>
        <end position="70"/>
    </location>
</feature>
<gene>
    <name evidence="2" type="ORF">ECRASSUSDP1_LOCUS18766</name>
</gene>
<dbReference type="AlphaFoldDB" id="A0AAD1XR76"/>